<gene>
    <name evidence="1" type="ORF">MPAN_016980</name>
</gene>
<evidence type="ECO:0008006" key="3">
    <source>
        <dbReference type="Google" id="ProtNLM"/>
    </source>
</evidence>
<dbReference type="PANTHER" id="PTHR40080">
    <property type="entry name" value="LMO1763 PROTEIN"/>
    <property type="match status" value="1"/>
</dbReference>
<dbReference type="GO" id="GO:0003700">
    <property type="term" value="F:DNA-binding transcription factor activity"/>
    <property type="evidence" value="ECO:0007669"/>
    <property type="project" value="InterPro"/>
</dbReference>
<dbReference type="Gene3D" id="1.10.1270.10">
    <property type="entry name" value="TrpR-like"/>
    <property type="match status" value="1"/>
</dbReference>
<proteinExistence type="predicted"/>
<dbReference type="NCBIfam" id="TIGR02531">
    <property type="entry name" value="yecD_yerC"/>
    <property type="match status" value="1"/>
</dbReference>
<dbReference type="KEGG" id="manr:MPAN_016980"/>
<evidence type="ECO:0000313" key="1">
    <source>
        <dbReference type="EMBL" id="BCR36805.1"/>
    </source>
</evidence>
<dbReference type="PIRSF" id="PIRSF012508">
    <property type="entry name" value="YerC"/>
    <property type="match status" value="1"/>
</dbReference>
<dbReference type="Proteomes" id="UP000620133">
    <property type="component" value="Chromosome"/>
</dbReference>
<dbReference type="Pfam" id="PF01371">
    <property type="entry name" value="Trp_repressor"/>
    <property type="match status" value="1"/>
</dbReference>
<dbReference type="EMBL" id="AP024412">
    <property type="protein sequence ID" value="BCR36805.1"/>
    <property type="molecule type" value="Genomic_DNA"/>
</dbReference>
<dbReference type="InterPro" id="IPR000831">
    <property type="entry name" value="Trp_repress"/>
</dbReference>
<protein>
    <recommendedName>
        <fullName evidence="3">TrpR-like protein YerC/YecD</fullName>
    </recommendedName>
</protein>
<keyword evidence="2" id="KW-1185">Reference proteome</keyword>
<dbReference type="SUPFAM" id="SSF48295">
    <property type="entry name" value="TrpR-like"/>
    <property type="match status" value="1"/>
</dbReference>
<dbReference type="InterPro" id="IPR010921">
    <property type="entry name" value="Trp_repressor/repl_initiator"/>
</dbReference>
<dbReference type="GO" id="GO:0043565">
    <property type="term" value="F:sequence-specific DNA binding"/>
    <property type="evidence" value="ECO:0007669"/>
    <property type="project" value="InterPro"/>
</dbReference>
<reference evidence="1" key="1">
    <citation type="submission" date="2021-01" db="EMBL/GenBank/DDBJ databases">
        <title>Draft genome sequence of Acholeplasmataceae bacterium strain Mahy22.</title>
        <authorList>
            <person name="Watanabe M."/>
            <person name="Kojima H."/>
            <person name="Fukui M."/>
        </authorList>
    </citation>
    <scope>NUCLEOTIDE SEQUENCE</scope>
    <source>
        <strain evidence="1">Mahy22</strain>
    </source>
</reference>
<accession>A0A7U9XVW2</accession>
<organism evidence="1 2">
    <name type="scientific">Mariniplasma anaerobium</name>
    <dbReference type="NCBI Taxonomy" id="2735436"/>
    <lineage>
        <taxon>Bacteria</taxon>
        <taxon>Bacillati</taxon>
        <taxon>Mycoplasmatota</taxon>
        <taxon>Mollicutes</taxon>
        <taxon>Acholeplasmatales</taxon>
        <taxon>Acholeplasmataceae</taxon>
        <taxon>Mariniplasma</taxon>
    </lineage>
</organism>
<dbReference type="AlphaFoldDB" id="A0A7U9XVW2"/>
<evidence type="ECO:0000313" key="2">
    <source>
        <dbReference type="Proteomes" id="UP000620133"/>
    </source>
</evidence>
<dbReference type="PANTHER" id="PTHR40080:SF1">
    <property type="entry name" value="TRPR-LIKE PROTEIN YERC_YECD"/>
    <property type="match status" value="1"/>
</dbReference>
<dbReference type="InterPro" id="IPR013368">
    <property type="entry name" value="YecD_YerC"/>
</dbReference>
<dbReference type="RefSeq" id="WP_176239447.1">
    <property type="nucleotide sequence ID" value="NZ_AP024412.1"/>
</dbReference>
<name>A0A7U9XVW2_9MOLU</name>
<sequence>MPYRSKFATKDIEKLFETIIQLDTVGECYRFFEDVCTINEVQDMAQRLKVAHMLQEKHSYQDIVNETKASTATISRVAKSLTYGAEGYHLVFKKMEKLKK</sequence>
<dbReference type="InterPro" id="IPR038116">
    <property type="entry name" value="TrpR-like_sf"/>
</dbReference>